<dbReference type="Gene3D" id="2.130.10.10">
    <property type="entry name" value="YVTN repeat-like/Quinoprotein amine dehydrogenase"/>
    <property type="match status" value="1"/>
</dbReference>
<dbReference type="Pfam" id="PF22494">
    <property type="entry name" value="choice_anch_I"/>
    <property type="match status" value="1"/>
</dbReference>
<feature type="chain" id="PRO_5046235722" evidence="2">
    <location>
        <begin position="22"/>
        <end position="525"/>
    </location>
</feature>
<dbReference type="InterPro" id="IPR011048">
    <property type="entry name" value="Haem_d1_sf"/>
</dbReference>
<name>A0ABU2L9A8_9ACTN</name>
<dbReference type="EMBL" id="JAVREN010000018">
    <property type="protein sequence ID" value="MDT0308161.1"/>
    <property type="molecule type" value="Genomic_DNA"/>
</dbReference>
<protein>
    <submittedName>
        <fullName evidence="4">Choice-of-anchor I family protein</fullName>
    </submittedName>
</protein>
<dbReference type="NCBIfam" id="NF038117">
    <property type="entry name" value="choice_anch_I"/>
    <property type="match status" value="1"/>
</dbReference>
<dbReference type="InterPro" id="IPR011045">
    <property type="entry name" value="N2O_reductase_N"/>
</dbReference>
<gene>
    <name evidence="4" type="ORF">RM780_14480</name>
</gene>
<feature type="domain" description="Choice-of-anchor I" evidence="3">
    <location>
        <begin position="49"/>
        <end position="524"/>
    </location>
</feature>
<dbReference type="RefSeq" id="WP_311631106.1">
    <property type="nucleotide sequence ID" value="NZ_JAVREN010000018.1"/>
</dbReference>
<dbReference type="InterPro" id="IPR052956">
    <property type="entry name" value="Mesenchyme-surface_protein"/>
</dbReference>
<evidence type="ECO:0000259" key="3">
    <source>
        <dbReference type="Pfam" id="PF22494"/>
    </source>
</evidence>
<sequence>MEYRRWAVLGAAVLMSGAALAPAGSAQERGGRELELTLLGRYESGSFDEGAAEITAYDPGSARAFTVNAERGTVDVLDLSDPAAPRRVAELATPGANSVAVGRGGLVAVAQEAADRTDPGTVSFFRARDARRLWDVTVGALPDAVTFTPDGRRAVVVNEGEPGSYCEADRDDPEGSVSVITLRGGRQAPQVRTADFRAFDDDAEELRAQGVRLFGPGASVAQDLEPEYAAVSADGRTALVTLQENNAVARVDLTRARVTEVRALGTQDHSEPGNGLDPSDRDGGARIANWPVRGLYQPDGIAGFRDRGRQYYVTANEGDAREWDCYEEEVRVRDLELSPEAFPDAAALQDNAALGRLTVSETSPRDGQGRVTELHAFGGRSLSVLDDRGRVVWDSGDALERLTAERFPADFNTDNSENDPDSRSDAKGPEPEGVTVGSVNGRTYAFAGLERVGGIVAHDLSDPRNPRLAGYINSRDFAGDPEAGTAGDLGPEGLAFIPAHDSPNGRALLVVGHETSGTTAVYQVG</sequence>
<proteinExistence type="predicted"/>
<feature type="compositionally biased region" description="Basic and acidic residues" evidence="1">
    <location>
        <begin position="420"/>
        <end position="430"/>
    </location>
</feature>
<feature type="region of interest" description="Disordered" evidence="1">
    <location>
        <begin position="404"/>
        <end position="438"/>
    </location>
</feature>
<evidence type="ECO:0000256" key="2">
    <source>
        <dbReference type="SAM" id="SignalP"/>
    </source>
</evidence>
<keyword evidence="2" id="KW-0732">Signal</keyword>
<dbReference type="Proteomes" id="UP001183388">
    <property type="component" value="Unassembled WGS sequence"/>
</dbReference>
<accession>A0ABU2L9A8</accession>
<keyword evidence="5" id="KW-1185">Reference proteome</keyword>
<dbReference type="SUPFAM" id="SSF50974">
    <property type="entry name" value="Nitrous oxide reductase, N-terminal domain"/>
    <property type="match status" value="1"/>
</dbReference>
<feature type="signal peptide" evidence="2">
    <location>
        <begin position="1"/>
        <end position="21"/>
    </location>
</feature>
<dbReference type="SUPFAM" id="SSF51004">
    <property type="entry name" value="C-terminal (heme d1) domain of cytochrome cd1-nitrite reductase"/>
    <property type="match status" value="1"/>
</dbReference>
<organism evidence="4 5">
    <name type="scientific">Streptomyces boetiae</name>
    <dbReference type="NCBI Taxonomy" id="3075541"/>
    <lineage>
        <taxon>Bacteria</taxon>
        <taxon>Bacillati</taxon>
        <taxon>Actinomycetota</taxon>
        <taxon>Actinomycetes</taxon>
        <taxon>Kitasatosporales</taxon>
        <taxon>Streptomycetaceae</taxon>
        <taxon>Streptomyces</taxon>
    </lineage>
</organism>
<dbReference type="InterPro" id="IPR015943">
    <property type="entry name" value="WD40/YVTN_repeat-like_dom_sf"/>
</dbReference>
<dbReference type="PANTHER" id="PTHR46928:SF1">
    <property type="entry name" value="MESENCHYME-SPECIFIC CELL SURFACE GLYCOPROTEIN"/>
    <property type="match status" value="1"/>
</dbReference>
<evidence type="ECO:0000256" key="1">
    <source>
        <dbReference type="SAM" id="MobiDB-lite"/>
    </source>
</evidence>
<dbReference type="PANTHER" id="PTHR46928">
    <property type="entry name" value="MESENCHYME-SPECIFIC CELL SURFACE GLYCOPROTEIN"/>
    <property type="match status" value="1"/>
</dbReference>
<comment type="caution">
    <text evidence="4">The sequence shown here is derived from an EMBL/GenBank/DDBJ whole genome shotgun (WGS) entry which is preliminary data.</text>
</comment>
<reference evidence="5" key="1">
    <citation type="submission" date="2023-07" db="EMBL/GenBank/DDBJ databases">
        <title>30 novel species of actinomycetes from the DSMZ collection.</title>
        <authorList>
            <person name="Nouioui I."/>
        </authorList>
    </citation>
    <scope>NUCLEOTIDE SEQUENCE [LARGE SCALE GENOMIC DNA]</scope>
    <source>
        <strain evidence="5">DSM 44917</strain>
    </source>
</reference>
<dbReference type="InterPro" id="IPR055188">
    <property type="entry name" value="Choice_anch_I"/>
</dbReference>
<evidence type="ECO:0000313" key="4">
    <source>
        <dbReference type="EMBL" id="MDT0308161.1"/>
    </source>
</evidence>
<evidence type="ECO:0000313" key="5">
    <source>
        <dbReference type="Proteomes" id="UP001183388"/>
    </source>
</evidence>